<dbReference type="SMR" id="A0A3Q7HUY1"/>
<evidence type="ECO:0000313" key="4">
    <source>
        <dbReference type="Proteomes" id="UP000004994"/>
    </source>
</evidence>
<organism evidence="3">
    <name type="scientific">Solanum lycopersicum</name>
    <name type="common">Tomato</name>
    <name type="synonym">Lycopersicon esculentum</name>
    <dbReference type="NCBI Taxonomy" id="4081"/>
    <lineage>
        <taxon>Eukaryota</taxon>
        <taxon>Viridiplantae</taxon>
        <taxon>Streptophyta</taxon>
        <taxon>Embryophyta</taxon>
        <taxon>Tracheophyta</taxon>
        <taxon>Spermatophyta</taxon>
        <taxon>Magnoliopsida</taxon>
        <taxon>eudicotyledons</taxon>
        <taxon>Gunneridae</taxon>
        <taxon>Pentapetalae</taxon>
        <taxon>asterids</taxon>
        <taxon>lamiids</taxon>
        <taxon>Solanales</taxon>
        <taxon>Solanaceae</taxon>
        <taxon>Solanoideae</taxon>
        <taxon>Solaneae</taxon>
        <taxon>Solanum</taxon>
        <taxon>Solanum subgen. Lycopersicon</taxon>
    </lineage>
</organism>
<feature type="signal peptide" evidence="1">
    <location>
        <begin position="1"/>
        <end position="17"/>
    </location>
</feature>
<feature type="chain" id="PRO_5018538697" description="Purple acid phosphatase Fn3-like domain-containing protein" evidence="1">
    <location>
        <begin position="18"/>
        <end position="122"/>
    </location>
</feature>
<dbReference type="STRING" id="4081.A0A3Q7HUY1"/>
<keyword evidence="4" id="KW-1185">Reference proteome</keyword>
<dbReference type="Pfam" id="PF17808">
    <property type="entry name" value="fn3_PAP"/>
    <property type="match status" value="1"/>
</dbReference>
<reference evidence="3" key="1">
    <citation type="journal article" date="2012" name="Nature">
        <title>The tomato genome sequence provides insights into fleshy fruit evolution.</title>
        <authorList>
            <consortium name="Tomato Genome Consortium"/>
        </authorList>
    </citation>
    <scope>NUCLEOTIDE SEQUENCE [LARGE SCALE GENOMIC DNA]</scope>
    <source>
        <strain evidence="3">cv. Heinz 1706</strain>
    </source>
</reference>
<evidence type="ECO:0000256" key="1">
    <source>
        <dbReference type="SAM" id="SignalP"/>
    </source>
</evidence>
<feature type="domain" description="Purple acid phosphatase Fn3-like" evidence="2">
    <location>
        <begin position="42"/>
        <end position="107"/>
    </location>
</feature>
<proteinExistence type="predicted"/>
<dbReference type="PANTHER" id="PTHR45778:SF6">
    <property type="entry name" value="INACTIVE PURPLE ACID PHOSPHATASE 24-RELATED"/>
    <property type="match status" value="1"/>
</dbReference>
<dbReference type="InterPro" id="IPR040974">
    <property type="entry name" value="Fn3_PAP"/>
</dbReference>
<dbReference type="Proteomes" id="UP000004994">
    <property type="component" value="Chromosome 8"/>
</dbReference>
<accession>A0A3Q7HUY1</accession>
<evidence type="ECO:0000259" key="2">
    <source>
        <dbReference type="Pfam" id="PF17808"/>
    </source>
</evidence>
<dbReference type="EnsemblPlants" id="Solyc08g083250.3.1">
    <property type="protein sequence ID" value="Solyc08g083250.3.1"/>
    <property type="gene ID" value="Solyc08g083250.3"/>
</dbReference>
<dbReference type="InParanoid" id="A0A3Q7HUY1"/>
<reference evidence="3" key="2">
    <citation type="submission" date="2019-01" db="UniProtKB">
        <authorList>
            <consortium name="EnsemblPlants"/>
        </authorList>
    </citation>
    <scope>IDENTIFICATION</scope>
    <source>
        <strain evidence="3">cv. Heinz 1706</strain>
    </source>
</reference>
<keyword evidence="1" id="KW-0732">Signal</keyword>
<name>A0A3Q7HUY1_SOLLC</name>
<sequence>MKKFVVCFLVLLGVASGHSGEQPLSNIAIHKATVALDASLTIKAYPFILAPKGGDTEWVTLHLDNPNPSHDDWVGVFSPAKFNGSTCYLENDGKQQPPYICTAPIKAGDYNSTIIRKGVCNF</sequence>
<protein>
    <recommendedName>
        <fullName evidence="2">Purple acid phosphatase Fn3-like domain-containing protein</fullName>
    </recommendedName>
</protein>
<dbReference type="AlphaFoldDB" id="A0A3Q7HUY1"/>
<dbReference type="PANTHER" id="PTHR45778">
    <property type="entry name" value="PURPLE ACID PHOSPHATASE-RELATED"/>
    <property type="match status" value="1"/>
</dbReference>
<dbReference type="Gramene" id="Solyc08g083250.3.1">
    <property type="protein sequence ID" value="Solyc08g083250.3.1"/>
    <property type="gene ID" value="Solyc08g083250.3"/>
</dbReference>
<evidence type="ECO:0000313" key="3">
    <source>
        <dbReference type="EnsemblPlants" id="Solyc08g083250.3.1"/>
    </source>
</evidence>